<comment type="caution">
    <text evidence="2">The sequence shown here is derived from an EMBL/GenBank/DDBJ whole genome shotgun (WGS) entry which is preliminary data.</text>
</comment>
<keyword evidence="3" id="KW-1185">Reference proteome</keyword>
<protein>
    <submittedName>
        <fullName evidence="2">Uncharacterized protein</fullName>
    </submittedName>
</protein>
<evidence type="ECO:0000313" key="2">
    <source>
        <dbReference type="EMBL" id="RYP06303.1"/>
    </source>
</evidence>
<feature type="compositionally biased region" description="Basic and acidic residues" evidence="1">
    <location>
        <begin position="86"/>
        <end position="99"/>
    </location>
</feature>
<dbReference type="Proteomes" id="UP000293360">
    <property type="component" value="Unassembled WGS sequence"/>
</dbReference>
<dbReference type="AlphaFoldDB" id="A0A4Q4TLX5"/>
<name>A0A4Q4TLX5_9PEZI</name>
<feature type="region of interest" description="Disordered" evidence="1">
    <location>
        <begin position="68"/>
        <end position="99"/>
    </location>
</feature>
<reference evidence="2 3" key="1">
    <citation type="submission" date="2018-06" db="EMBL/GenBank/DDBJ databases">
        <title>Complete Genomes of Monosporascus.</title>
        <authorList>
            <person name="Robinson A.J."/>
            <person name="Natvig D.O."/>
        </authorList>
    </citation>
    <scope>NUCLEOTIDE SEQUENCE [LARGE SCALE GENOMIC DNA]</scope>
    <source>
        <strain evidence="2 3">CBS 110550</strain>
    </source>
</reference>
<evidence type="ECO:0000313" key="3">
    <source>
        <dbReference type="Proteomes" id="UP000293360"/>
    </source>
</evidence>
<dbReference type="EMBL" id="QJNU01000136">
    <property type="protein sequence ID" value="RYP06303.1"/>
    <property type="molecule type" value="Genomic_DNA"/>
</dbReference>
<organism evidence="2 3">
    <name type="scientific">Monosporascus ibericus</name>
    <dbReference type="NCBI Taxonomy" id="155417"/>
    <lineage>
        <taxon>Eukaryota</taxon>
        <taxon>Fungi</taxon>
        <taxon>Dikarya</taxon>
        <taxon>Ascomycota</taxon>
        <taxon>Pezizomycotina</taxon>
        <taxon>Sordariomycetes</taxon>
        <taxon>Xylariomycetidae</taxon>
        <taxon>Xylariales</taxon>
        <taxon>Xylariales incertae sedis</taxon>
        <taxon>Monosporascus</taxon>
    </lineage>
</organism>
<evidence type="ECO:0000256" key="1">
    <source>
        <dbReference type="SAM" id="MobiDB-lite"/>
    </source>
</evidence>
<proteinExistence type="predicted"/>
<dbReference type="OrthoDB" id="10421554at2759"/>
<accession>A0A4Q4TLX5</accession>
<sequence>MPENCELSSESLKLQKQALKDCELFGRNFKEGKLKHCALVVEDGHHSALFTGSQPLYVRYGDSLASRSADLEPDDPNSMALQSKGSVEKTEGSADAEHV</sequence>
<gene>
    <name evidence="2" type="ORF">DL764_003230</name>
</gene>